<sequence length="779" mass="82854">MTRSLLAAPERNSGDYSTVIVEIPNASGNLEKFRMYEASNFDSDLQAQFPGIRSYVGEGIDDKFARLRLSLDPKGIQGVIFRTGKRNEFLEPISKNGEVYAVYSSGREKGKLPFTCSTQEQTLASDFSDRFSEVGRSSASQLLTFRLALSCTAEYANYFGATSASDVALVMAAYNATMTRVNGVFENDFAIHMNIVSQSTNVIYYNASTDPYSDASSGASGAWNTELQNTLSSSLTGASTSITANNAAYDVGHLFGASGGGGNAGCIGCVCVNDTLSPLDENKGSGFTSPADGVPAGDNFDIDYVAHEMGHQFGANHTFSMSYEGYGANMEVGSGSTIMGYAGITSQDVQSHSDDYFHAVSIAQVQSNMATKSCPTSTAITHGAPVVNAGADYTIPKSTPFMLTGSATDIGGGNLTYCWEQYDDSSGTLTGANSAASETKTSGPNWRSYDPVTSPTRYFPNMTSVLSGSTTTDGDAILVEALSSVARTLSFRLTVRDNVVGQGQTGYDNVIVTVSGTKGPLTVTSQNTTGIVWTPGTTETITWTVNNTNTISGGDNVDILLSTDGGQTWGTTLVSATANDGSETITVPNVTAANCRVMVKASANIFFNVNLQNIAVGDYTYQAQNVCEDYTFNLNASIAESTANSYAGYNLPITDSFVITDINYYADVTHPSIGQVNILLKQPWEDTSAGLITALWYNNTCTTADLDKWFDTSGVAVDCAQTTTGSDFVPYSIGNINAGVGQNSAGTWGFTIKMVLLTVQMVFLILLLFSYVMQNMYLY</sequence>
<dbReference type="InterPro" id="IPR024079">
    <property type="entry name" value="MetalloPept_cat_dom_sf"/>
</dbReference>
<evidence type="ECO:0000313" key="3">
    <source>
        <dbReference type="EMBL" id="AWM15281.1"/>
    </source>
</evidence>
<dbReference type="GO" id="GO:0008237">
    <property type="term" value="F:metallopeptidase activity"/>
    <property type="evidence" value="ECO:0007669"/>
    <property type="project" value="InterPro"/>
</dbReference>
<keyword evidence="4" id="KW-1185">Reference proteome</keyword>
<dbReference type="Pfam" id="PF13583">
    <property type="entry name" value="Reprolysin_4"/>
    <property type="match status" value="1"/>
</dbReference>
<keyword evidence="2" id="KW-1133">Transmembrane helix</keyword>
<evidence type="ECO:0000256" key="2">
    <source>
        <dbReference type="SAM" id="Phobius"/>
    </source>
</evidence>
<keyword evidence="2" id="KW-0812">Transmembrane</keyword>
<proteinExistence type="predicted"/>
<dbReference type="SUPFAM" id="SSF55486">
    <property type="entry name" value="Metalloproteases ('zincins'), catalytic domain"/>
    <property type="match status" value="1"/>
</dbReference>
<evidence type="ECO:0000313" key="4">
    <source>
        <dbReference type="Proteomes" id="UP000245429"/>
    </source>
</evidence>
<accession>A0A2U8QYY9</accession>
<dbReference type="EMBL" id="CP029463">
    <property type="protein sequence ID" value="AWM15281.1"/>
    <property type="molecule type" value="Genomic_DNA"/>
</dbReference>
<dbReference type="Proteomes" id="UP000245429">
    <property type="component" value="Chromosome"/>
</dbReference>
<reference evidence="3 4" key="1">
    <citation type="submission" date="2018-05" db="EMBL/GenBank/DDBJ databases">
        <title>Flavobacterium sp. MEBiC07310.</title>
        <authorList>
            <person name="Baek K."/>
        </authorList>
    </citation>
    <scope>NUCLEOTIDE SEQUENCE [LARGE SCALE GENOMIC DNA]</scope>
    <source>
        <strain evidence="3 4">MEBiC07310</strain>
    </source>
</reference>
<dbReference type="Gene3D" id="2.60.40.10">
    <property type="entry name" value="Immunoglobulins"/>
    <property type="match status" value="1"/>
</dbReference>
<dbReference type="Gene3D" id="3.40.390.10">
    <property type="entry name" value="Collagenase (Catalytic Domain)"/>
    <property type="match status" value="1"/>
</dbReference>
<evidence type="ECO:0000256" key="1">
    <source>
        <dbReference type="SAM" id="MobiDB-lite"/>
    </source>
</evidence>
<name>A0A2U8QYY9_9FLAO</name>
<gene>
    <name evidence="3" type="ORF">DI487_05930</name>
</gene>
<evidence type="ECO:0008006" key="5">
    <source>
        <dbReference type="Google" id="ProtNLM"/>
    </source>
</evidence>
<organism evidence="3 4">
    <name type="scientific">Flavobacterium sediminis</name>
    <dbReference type="NCBI Taxonomy" id="2201181"/>
    <lineage>
        <taxon>Bacteria</taxon>
        <taxon>Pseudomonadati</taxon>
        <taxon>Bacteroidota</taxon>
        <taxon>Flavobacteriia</taxon>
        <taxon>Flavobacteriales</taxon>
        <taxon>Flavobacteriaceae</taxon>
        <taxon>Flavobacterium</taxon>
    </lineage>
</organism>
<keyword evidence="2" id="KW-0472">Membrane</keyword>
<feature type="transmembrane region" description="Helical" evidence="2">
    <location>
        <begin position="754"/>
        <end position="773"/>
    </location>
</feature>
<dbReference type="InterPro" id="IPR013783">
    <property type="entry name" value="Ig-like_fold"/>
</dbReference>
<protein>
    <recommendedName>
        <fullName evidence="5">Propanediol utilization protein</fullName>
    </recommendedName>
</protein>
<feature type="region of interest" description="Disordered" evidence="1">
    <location>
        <begin position="430"/>
        <end position="449"/>
    </location>
</feature>
<dbReference type="OrthoDB" id="9792152at2"/>
<dbReference type="AlphaFoldDB" id="A0A2U8QYY9"/>
<dbReference type="KEGG" id="fse:DI487_05930"/>